<dbReference type="InterPro" id="IPR011990">
    <property type="entry name" value="TPR-like_helical_dom_sf"/>
</dbReference>
<feature type="domain" description="Suppressor of forked" evidence="6">
    <location>
        <begin position="112"/>
        <end position="722"/>
    </location>
</feature>
<dbReference type="Gene3D" id="1.25.40.1040">
    <property type="match status" value="1"/>
</dbReference>
<dbReference type="OrthoDB" id="26282at2759"/>
<comment type="caution">
    <text evidence="7">The sequence shown here is derived from an EMBL/GenBank/DDBJ whole genome shotgun (WGS) entry which is preliminary data.</text>
</comment>
<feature type="region of interest" description="Disordered" evidence="5">
    <location>
        <begin position="1"/>
        <end position="43"/>
    </location>
</feature>
<sequence>MDGNEEDSPQRSENQTPINTLPLLPDTSIDKAAQDQGSSAVATDSLPNHAASLSSSSGVVVAVVTPTQVQAPAPTPSAAVPTSNGVPASAAVVQSLVPSANVPLAQARAPQDRIGVLEDRIVEDPRGDIDAWLSLISEYRQQNKLTEVREVYERFFKRFPTATEQWVSYANMELDNEEFGRAEQIFTKTLINSTGVDLWIVYLDYIRRRHNTQTDATGNNRRIVQQAFDLILNKVGIDKDSGSIWSDYITFVKSGPGTIGGTGWQDNQKMDALRAAYRRALAVPTNMLNSFWTEYQQFERTLNKQTGQKNLQEMSPAYVQAKNALNQILAITQRLNRTSLPRLPPAPGFDGFQDHEAQVQIWKSWIQWEKKDELVLREDDLPGFHQRVLYVYKQAVGSLRYEPQIWVEAADYCFANDMESEGNDFLKQGIEANPESCLLAFKQGDRVEQATVGESSDPEKRGNTVREPYDRLLEALYDLIKKVQARKEQDVKRVRESFALEAEEVQQQQQDNDDDDEDADDEDIRAKHAAEREEAQVKAVENSANAQIMTLRKTLTSAWIALLRAIRRVQGSGNRGKLDDPIPGSRGIMAQARKRGQLTSDLYVAQALIEHHCYRSPSAAKLFTAGMGLFPDDENLALEFVKHLIDINDITNARATFEKVVGKLTSKPETTARAKPLFLYMHDYESKYGDLAQISKLEQRMRDHFPEDPNLKLFEHRFAYTNALGQTFDPTLIRPIISPATQMRVGAMPIPTIEMSPAPSIEQSLPYPHHKTAGLADISPKRNFDAVDAESSQYGPRKMQRGESPLKGAAGRRLDAARRRGGDTPMHAATSSTGPSLPRDINFLLSVLPKKTLSQNMNPQIIPEAMVHLLRGVNLHAVDWARADLKAAGPGLLQANRLAQPPHPQIHPQLQPQPQVPHTPVQQQLPQQPPPMAYAPPMQGPPQGYSPVTQYPPQYPPVAHAHAPQYPPPSPYGQYAPPPTMNGYAAPPMPQVSGPPPGAWGGYDVHAQQQQGGYQYPPPHSQYG</sequence>
<keyword evidence="4" id="KW-0507">mRNA processing</keyword>
<dbReference type="GO" id="GO:0005634">
    <property type="term" value="C:nucleus"/>
    <property type="evidence" value="ECO:0007669"/>
    <property type="project" value="UniProtKB-SubCell"/>
</dbReference>
<feature type="region of interest" description="Disordered" evidence="5">
    <location>
        <begin position="754"/>
        <end position="813"/>
    </location>
</feature>
<feature type="compositionally biased region" description="Low complexity" evidence="5">
    <location>
        <begin position="941"/>
        <end position="964"/>
    </location>
</feature>
<dbReference type="InterPro" id="IPR045243">
    <property type="entry name" value="Rna14-like"/>
</dbReference>
<evidence type="ECO:0000256" key="5">
    <source>
        <dbReference type="SAM" id="MobiDB-lite"/>
    </source>
</evidence>
<comment type="function">
    <text evidence="1 4">Component of the cleavage factor IA (CFIA) complex, which is involved in the endonucleolytic cleavage during polyadenylation-dependent pre-mRNA 3'-end formation.</text>
</comment>
<organism evidence="7 8">
    <name type="scientific">Tothia fuscella</name>
    <dbReference type="NCBI Taxonomy" id="1048955"/>
    <lineage>
        <taxon>Eukaryota</taxon>
        <taxon>Fungi</taxon>
        <taxon>Dikarya</taxon>
        <taxon>Ascomycota</taxon>
        <taxon>Pezizomycotina</taxon>
        <taxon>Dothideomycetes</taxon>
        <taxon>Pleosporomycetidae</taxon>
        <taxon>Venturiales</taxon>
        <taxon>Cylindrosympodiaceae</taxon>
        <taxon>Tothia</taxon>
    </lineage>
</organism>
<dbReference type="Pfam" id="PF05843">
    <property type="entry name" value="Suf"/>
    <property type="match status" value="1"/>
</dbReference>
<evidence type="ECO:0000259" key="6">
    <source>
        <dbReference type="Pfam" id="PF05843"/>
    </source>
</evidence>
<evidence type="ECO:0000256" key="3">
    <source>
        <dbReference type="ARBA" id="ARBA00023242"/>
    </source>
</evidence>
<dbReference type="InterPro" id="IPR003107">
    <property type="entry name" value="HAT"/>
</dbReference>
<dbReference type="GO" id="GO:0005737">
    <property type="term" value="C:cytoplasm"/>
    <property type="evidence" value="ECO:0007669"/>
    <property type="project" value="UniProtKB-SubCell"/>
</dbReference>
<dbReference type="InterPro" id="IPR008847">
    <property type="entry name" value="Suf"/>
</dbReference>
<keyword evidence="4" id="KW-0963">Cytoplasm</keyword>
<feature type="compositionally biased region" description="Low complexity" evidence="5">
    <location>
        <begin position="906"/>
        <end position="926"/>
    </location>
</feature>
<evidence type="ECO:0000256" key="1">
    <source>
        <dbReference type="ARBA" id="ARBA00002863"/>
    </source>
</evidence>
<feature type="compositionally biased region" description="Pro residues" evidence="5">
    <location>
        <begin position="965"/>
        <end position="980"/>
    </location>
</feature>
<dbReference type="PANTHER" id="PTHR19980">
    <property type="entry name" value="RNA CLEAVAGE STIMULATION FACTOR"/>
    <property type="match status" value="1"/>
</dbReference>
<dbReference type="PANTHER" id="PTHR19980:SF0">
    <property type="entry name" value="CLEAVAGE STIMULATION FACTOR SUBUNIT 3"/>
    <property type="match status" value="1"/>
</dbReference>
<dbReference type="GO" id="GO:0180010">
    <property type="term" value="P:co-transcriptional mRNA 3'-end processing, cleavage and polyadenylation pathway"/>
    <property type="evidence" value="ECO:0007669"/>
    <property type="project" value="UniProtKB-UniRule"/>
</dbReference>
<evidence type="ECO:0000256" key="2">
    <source>
        <dbReference type="ARBA" id="ARBA00022737"/>
    </source>
</evidence>
<feature type="compositionally biased region" description="Pro residues" evidence="5">
    <location>
        <begin position="927"/>
        <end position="940"/>
    </location>
</feature>
<dbReference type="EMBL" id="MU007045">
    <property type="protein sequence ID" value="KAF2429600.1"/>
    <property type="molecule type" value="Genomic_DNA"/>
</dbReference>
<evidence type="ECO:0000313" key="8">
    <source>
        <dbReference type="Proteomes" id="UP000800235"/>
    </source>
</evidence>
<feature type="compositionally biased region" description="Acidic residues" evidence="5">
    <location>
        <begin position="511"/>
        <end position="521"/>
    </location>
</feature>
<dbReference type="GO" id="GO:0003729">
    <property type="term" value="F:mRNA binding"/>
    <property type="evidence" value="ECO:0007669"/>
    <property type="project" value="TreeGrafter"/>
</dbReference>
<proteinExistence type="predicted"/>
<evidence type="ECO:0000256" key="4">
    <source>
        <dbReference type="RuleBase" id="RU369035"/>
    </source>
</evidence>
<keyword evidence="8" id="KW-1185">Reference proteome</keyword>
<dbReference type="SUPFAM" id="SSF48452">
    <property type="entry name" value="TPR-like"/>
    <property type="match status" value="2"/>
</dbReference>
<name>A0A9P4NQ46_9PEZI</name>
<dbReference type="AlphaFoldDB" id="A0A9P4NQ46"/>
<feature type="region of interest" description="Disordered" evidence="5">
    <location>
        <begin position="896"/>
        <end position="1024"/>
    </location>
</feature>
<feature type="region of interest" description="Disordered" evidence="5">
    <location>
        <begin position="502"/>
        <end position="521"/>
    </location>
</feature>
<keyword evidence="2" id="KW-0677">Repeat</keyword>
<dbReference type="Proteomes" id="UP000800235">
    <property type="component" value="Unassembled WGS sequence"/>
</dbReference>
<protein>
    <recommendedName>
        <fullName evidence="4">mRNA 3'-end-processing protein RNA14</fullName>
    </recommendedName>
</protein>
<reference evidence="7" key="1">
    <citation type="journal article" date="2020" name="Stud. Mycol.">
        <title>101 Dothideomycetes genomes: a test case for predicting lifestyles and emergence of pathogens.</title>
        <authorList>
            <person name="Haridas S."/>
            <person name="Albert R."/>
            <person name="Binder M."/>
            <person name="Bloem J."/>
            <person name="Labutti K."/>
            <person name="Salamov A."/>
            <person name="Andreopoulos B."/>
            <person name="Baker S."/>
            <person name="Barry K."/>
            <person name="Bills G."/>
            <person name="Bluhm B."/>
            <person name="Cannon C."/>
            <person name="Castanera R."/>
            <person name="Culley D."/>
            <person name="Daum C."/>
            <person name="Ezra D."/>
            <person name="Gonzalez J."/>
            <person name="Henrissat B."/>
            <person name="Kuo A."/>
            <person name="Liang C."/>
            <person name="Lipzen A."/>
            <person name="Lutzoni F."/>
            <person name="Magnuson J."/>
            <person name="Mondo S."/>
            <person name="Nolan M."/>
            <person name="Ohm R."/>
            <person name="Pangilinan J."/>
            <person name="Park H.-J."/>
            <person name="Ramirez L."/>
            <person name="Alfaro M."/>
            <person name="Sun H."/>
            <person name="Tritt A."/>
            <person name="Yoshinaga Y."/>
            <person name="Zwiers L.-H."/>
            <person name="Turgeon B."/>
            <person name="Goodwin S."/>
            <person name="Spatafora J."/>
            <person name="Crous P."/>
            <person name="Grigoriev I."/>
        </authorList>
    </citation>
    <scope>NUCLEOTIDE SEQUENCE</scope>
    <source>
        <strain evidence="7">CBS 130266</strain>
    </source>
</reference>
<accession>A0A9P4NQ46</accession>
<feature type="compositionally biased region" description="Pro residues" evidence="5">
    <location>
        <begin position="987"/>
        <end position="998"/>
    </location>
</feature>
<gene>
    <name evidence="7" type="ORF">EJ08DRAFT_590493</name>
</gene>
<evidence type="ECO:0000313" key="7">
    <source>
        <dbReference type="EMBL" id="KAF2429600.1"/>
    </source>
</evidence>
<dbReference type="SMART" id="SM00386">
    <property type="entry name" value="HAT"/>
    <property type="match status" value="6"/>
</dbReference>
<keyword evidence="3 4" id="KW-0539">Nucleus</keyword>
<comment type="subcellular location">
    <subcellularLocation>
        <location evidence="4">Nucleus</location>
    </subcellularLocation>
    <subcellularLocation>
        <location evidence="4">Cytoplasm</location>
    </subcellularLocation>
    <text evidence="4">Nucleus and/or cytoplasm.</text>
</comment>